<dbReference type="PANTHER" id="PTHR42646:SF2">
    <property type="entry name" value="5'-3' EXONUCLEASE FAMILY PROTEIN"/>
    <property type="match status" value="1"/>
</dbReference>
<gene>
    <name evidence="5" type="ORF">BAL341_399</name>
</gene>
<dbReference type="InterPro" id="IPR020046">
    <property type="entry name" value="5-3_exonucl_a-hlix_arch_N"/>
</dbReference>
<dbReference type="Gene3D" id="1.10.150.20">
    <property type="entry name" value="5' to 3' exonuclease, C-terminal subdomain"/>
    <property type="match status" value="1"/>
</dbReference>
<dbReference type="Pfam" id="PF02739">
    <property type="entry name" value="5_3_exonuc_N"/>
    <property type="match status" value="1"/>
</dbReference>
<keyword evidence="2" id="KW-0378">Hydrolase</keyword>
<dbReference type="InterPro" id="IPR020045">
    <property type="entry name" value="DNA_polI_H3TH"/>
</dbReference>
<dbReference type="InterPro" id="IPR029060">
    <property type="entry name" value="PIN-like_dom_sf"/>
</dbReference>
<dbReference type="EMBL" id="CAAJGR010000049">
    <property type="protein sequence ID" value="VHO01816.1"/>
    <property type="molecule type" value="Genomic_DNA"/>
</dbReference>
<dbReference type="PANTHER" id="PTHR42646">
    <property type="entry name" value="FLAP ENDONUCLEASE XNI"/>
    <property type="match status" value="1"/>
</dbReference>
<dbReference type="Pfam" id="PF01367">
    <property type="entry name" value="5_3_exonuc"/>
    <property type="match status" value="1"/>
</dbReference>
<dbReference type="Gene3D" id="3.40.50.1010">
    <property type="entry name" value="5'-nuclease"/>
    <property type="match status" value="1"/>
</dbReference>
<dbReference type="CDD" id="cd09859">
    <property type="entry name" value="PIN_53EXO"/>
    <property type="match status" value="1"/>
</dbReference>
<dbReference type="NCBIfam" id="NF007017">
    <property type="entry name" value="PRK09482.1"/>
    <property type="match status" value="1"/>
</dbReference>
<evidence type="ECO:0000313" key="5">
    <source>
        <dbReference type="EMBL" id="VHO01816.1"/>
    </source>
</evidence>
<reference evidence="5" key="1">
    <citation type="submission" date="2019-04" db="EMBL/GenBank/DDBJ databases">
        <authorList>
            <person name="Brambilla D."/>
        </authorList>
    </citation>
    <scope>NUCLEOTIDE SEQUENCE</scope>
    <source>
        <strain evidence="5">BAL1</strain>
    </source>
</reference>
<feature type="domain" description="5'-3' exonuclease" evidence="4">
    <location>
        <begin position="2"/>
        <end position="265"/>
    </location>
</feature>
<accession>A0A486XK90</accession>
<protein>
    <submittedName>
        <fullName evidence="5">DNA polymerase I</fullName>
        <ecNumber evidence="5">2.7.7.7</ecNumber>
    </submittedName>
</protein>
<evidence type="ECO:0000256" key="1">
    <source>
        <dbReference type="ARBA" id="ARBA00022722"/>
    </source>
</evidence>
<dbReference type="InterPro" id="IPR038969">
    <property type="entry name" value="FEN"/>
</dbReference>
<organism evidence="5">
    <name type="scientific">Rheinheimera sp. BAL341</name>
    <dbReference type="NCBI Taxonomy" id="1708203"/>
    <lineage>
        <taxon>Bacteria</taxon>
        <taxon>Pseudomonadati</taxon>
        <taxon>Pseudomonadota</taxon>
        <taxon>Gammaproteobacteria</taxon>
        <taxon>Chromatiales</taxon>
        <taxon>Chromatiaceae</taxon>
        <taxon>Rheinheimera</taxon>
    </lineage>
</organism>
<sequence>MAHLLLIDALNLIRRLYAVQERPYLPLADDVTEGTKNQIIRNTEAMLRQALLRLTQELAPSHALLVFDGHHSVWRKQLYADYKANRKPMPAILADALPLLKQQAQLLGFNSVQHDDYEADDVVASIAAKLAEHEQKVTIVSTDKGFLPLLGSNIAVYDCFARLQHSEASVQQKFGVSSAQLVRYWSLVGDSTNNIPGVNGIGPKGAHDLLALGPTLTEALEHPDCHKKLKQKILLNKEQIKVFMQILTLKTDVQLGLNLQDMRIQPAGAA</sequence>
<dbReference type="SUPFAM" id="SSF47807">
    <property type="entry name" value="5' to 3' exonuclease, C-terminal subdomain"/>
    <property type="match status" value="1"/>
</dbReference>
<dbReference type="InterPro" id="IPR036279">
    <property type="entry name" value="5-3_exonuclease_C_sf"/>
</dbReference>
<dbReference type="GO" id="GO:0003677">
    <property type="term" value="F:DNA binding"/>
    <property type="evidence" value="ECO:0007669"/>
    <property type="project" value="UniProtKB-KW"/>
</dbReference>
<dbReference type="InterPro" id="IPR002421">
    <property type="entry name" value="5-3_exonuclease"/>
</dbReference>
<dbReference type="GO" id="GO:0017108">
    <property type="term" value="F:5'-flap endonuclease activity"/>
    <property type="evidence" value="ECO:0007669"/>
    <property type="project" value="InterPro"/>
</dbReference>
<proteinExistence type="predicted"/>
<dbReference type="SUPFAM" id="SSF88723">
    <property type="entry name" value="PIN domain-like"/>
    <property type="match status" value="1"/>
</dbReference>
<evidence type="ECO:0000259" key="4">
    <source>
        <dbReference type="SMART" id="SM00475"/>
    </source>
</evidence>
<keyword evidence="3" id="KW-0238">DNA-binding</keyword>
<dbReference type="GO" id="GO:0003887">
    <property type="term" value="F:DNA-directed DNA polymerase activity"/>
    <property type="evidence" value="ECO:0007669"/>
    <property type="project" value="UniProtKB-EC"/>
</dbReference>
<keyword evidence="5" id="KW-0808">Transferase</keyword>
<dbReference type="CDD" id="cd09898">
    <property type="entry name" value="H3TH_53EXO"/>
    <property type="match status" value="1"/>
</dbReference>
<dbReference type="AlphaFoldDB" id="A0A486XK90"/>
<dbReference type="SMART" id="SM00475">
    <property type="entry name" value="53EXOc"/>
    <property type="match status" value="1"/>
</dbReference>
<evidence type="ECO:0000256" key="3">
    <source>
        <dbReference type="ARBA" id="ARBA00023125"/>
    </source>
</evidence>
<dbReference type="GO" id="GO:0008409">
    <property type="term" value="F:5'-3' exonuclease activity"/>
    <property type="evidence" value="ECO:0007669"/>
    <property type="project" value="InterPro"/>
</dbReference>
<dbReference type="GO" id="GO:0033567">
    <property type="term" value="P:DNA replication, Okazaki fragment processing"/>
    <property type="evidence" value="ECO:0007669"/>
    <property type="project" value="InterPro"/>
</dbReference>
<keyword evidence="5" id="KW-0548">Nucleotidyltransferase</keyword>
<dbReference type="InterPro" id="IPR008918">
    <property type="entry name" value="HhH2"/>
</dbReference>
<dbReference type="EC" id="2.7.7.7" evidence="5"/>
<name>A0A486XK90_9GAMM</name>
<evidence type="ECO:0000256" key="2">
    <source>
        <dbReference type="ARBA" id="ARBA00022801"/>
    </source>
</evidence>
<dbReference type="SMART" id="SM00279">
    <property type="entry name" value="HhH2"/>
    <property type="match status" value="1"/>
</dbReference>
<keyword evidence="1" id="KW-0540">Nuclease</keyword>